<dbReference type="SUPFAM" id="SSF46785">
    <property type="entry name" value="Winged helix' DNA-binding domain"/>
    <property type="match status" value="1"/>
</dbReference>
<dbReference type="EMBL" id="FQXJ01000016">
    <property type="protein sequence ID" value="SHI31292.1"/>
    <property type="molecule type" value="Genomic_DNA"/>
</dbReference>
<protein>
    <submittedName>
        <fullName evidence="5">DNA-binding transcriptional regulator YhcF, GntR family</fullName>
    </submittedName>
</protein>
<keyword evidence="2 5" id="KW-0238">DNA-binding</keyword>
<gene>
    <name evidence="5" type="ORF">SAMN02746098_03887</name>
</gene>
<dbReference type="GO" id="GO:0003677">
    <property type="term" value="F:DNA binding"/>
    <property type="evidence" value="ECO:0007669"/>
    <property type="project" value="UniProtKB-KW"/>
</dbReference>
<evidence type="ECO:0000313" key="6">
    <source>
        <dbReference type="Proteomes" id="UP000183954"/>
    </source>
</evidence>
<keyword evidence="3" id="KW-0804">Transcription</keyword>
<dbReference type="RefSeq" id="WP_073031418.1">
    <property type="nucleotide sequence ID" value="NZ_FQXJ01000016.1"/>
</dbReference>
<dbReference type="InterPro" id="IPR036390">
    <property type="entry name" value="WH_DNA-bd_sf"/>
</dbReference>
<organism evidence="5 6">
    <name type="scientific">Desulfosporosinus lacus DSM 15449</name>
    <dbReference type="NCBI Taxonomy" id="1121420"/>
    <lineage>
        <taxon>Bacteria</taxon>
        <taxon>Bacillati</taxon>
        <taxon>Bacillota</taxon>
        <taxon>Clostridia</taxon>
        <taxon>Eubacteriales</taxon>
        <taxon>Desulfitobacteriaceae</taxon>
        <taxon>Desulfosporosinus</taxon>
    </lineage>
</organism>
<dbReference type="STRING" id="1121420.SAMN02746098_03887"/>
<dbReference type="GO" id="GO:0003700">
    <property type="term" value="F:DNA-binding transcription factor activity"/>
    <property type="evidence" value="ECO:0007669"/>
    <property type="project" value="InterPro"/>
</dbReference>
<dbReference type="InterPro" id="IPR036388">
    <property type="entry name" value="WH-like_DNA-bd_sf"/>
</dbReference>
<dbReference type="Pfam" id="PF00392">
    <property type="entry name" value="GntR"/>
    <property type="match status" value="1"/>
</dbReference>
<dbReference type="Gene3D" id="1.10.10.10">
    <property type="entry name" value="Winged helix-like DNA-binding domain superfamily/Winged helix DNA-binding domain"/>
    <property type="match status" value="1"/>
</dbReference>
<dbReference type="InterPro" id="IPR000524">
    <property type="entry name" value="Tscrpt_reg_HTH_GntR"/>
</dbReference>
<reference evidence="6" key="1">
    <citation type="submission" date="2016-11" db="EMBL/GenBank/DDBJ databases">
        <authorList>
            <person name="Varghese N."/>
            <person name="Submissions S."/>
        </authorList>
    </citation>
    <scope>NUCLEOTIDE SEQUENCE [LARGE SCALE GENOMIC DNA]</scope>
    <source>
        <strain evidence="6">DSM 15449</strain>
    </source>
</reference>
<dbReference type="AlphaFoldDB" id="A0A1M6A458"/>
<keyword evidence="6" id="KW-1185">Reference proteome</keyword>
<evidence type="ECO:0000256" key="2">
    <source>
        <dbReference type="ARBA" id="ARBA00023125"/>
    </source>
</evidence>
<feature type="domain" description="HTH gntR-type" evidence="4">
    <location>
        <begin position="9"/>
        <end position="77"/>
    </location>
</feature>
<dbReference type="PROSITE" id="PS50949">
    <property type="entry name" value="HTH_GNTR"/>
    <property type="match status" value="1"/>
</dbReference>
<dbReference type="SMART" id="SM00345">
    <property type="entry name" value="HTH_GNTR"/>
    <property type="match status" value="1"/>
</dbReference>
<evidence type="ECO:0000313" key="5">
    <source>
        <dbReference type="EMBL" id="SHI31292.1"/>
    </source>
</evidence>
<evidence type="ECO:0000256" key="1">
    <source>
        <dbReference type="ARBA" id="ARBA00023015"/>
    </source>
</evidence>
<dbReference type="CDD" id="cd07377">
    <property type="entry name" value="WHTH_GntR"/>
    <property type="match status" value="1"/>
</dbReference>
<proteinExistence type="predicted"/>
<dbReference type="Proteomes" id="UP000183954">
    <property type="component" value="Unassembled WGS sequence"/>
</dbReference>
<dbReference type="OrthoDB" id="163333at2"/>
<sequence length="123" mass="14074">MPWELKSDRPIYTQLIEQIELMIFSGVYPLGSKLPSVRDMAQEAAVNPNTMQKALVKLEEDGLIITHRTSGRSITEDARMVEMAKTKLAQEQISEFLEKMQLMGFEQKEILTIIDNMVKGMKK</sequence>
<keyword evidence="1" id="KW-0805">Transcription regulation</keyword>
<dbReference type="PANTHER" id="PTHR38445">
    <property type="entry name" value="HTH-TYPE TRANSCRIPTIONAL REPRESSOR YTRA"/>
    <property type="match status" value="1"/>
</dbReference>
<dbReference type="PANTHER" id="PTHR38445:SF6">
    <property type="entry name" value="GNTR-FAMILY TRANSCRIPTIONAL REGULATOR"/>
    <property type="match status" value="1"/>
</dbReference>
<evidence type="ECO:0000256" key="3">
    <source>
        <dbReference type="ARBA" id="ARBA00023163"/>
    </source>
</evidence>
<evidence type="ECO:0000259" key="4">
    <source>
        <dbReference type="PROSITE" id="PS50949"/>
    </source>
</evidence>
<name>A0A1M6A458_9FIRM</name>
<accession>A0A1M6A458</accession>